<feature type="domain" description="Reverse transcriptase" evidence="8">
    <location>
        <begin position="1"/>
        <end position="56"/>
    </location>
</feature>
<evidence type="ECO:0000259" key="8">
    <source>
        <dbReference type="PROSITE" id="PS50878"/>
    </source>
</evidence>
<keyword evidence="5 7" id="KW-0472">Membrane</keyword>
<dbReference type="InterPro" id="IPR000477">
    <property type="entry name" value="RT_dom"/>
</dbReference>
<dbReference type="GO" id="GO:0006890">
    <property type="term" value="P:retrograde vesicle-mediated transport, Golgi to endoplasmic reticulum"/>
    <property type="evidence" value="ECO:0007669"/>
    <property type="project" value="TreeGrafter"/>
</dbReference>
<dbReference type="InterPro" id="IPR004932">
    <property type="entry name" value="Rer1"/>
</dbReference>
<dbReference type="GO" id="GO:0005783">
    <property type="term" value="C:endoplasmic reticulum"/>
    <property type="evidence" value="ECO:0007669"/>
    <property type="project" value="GOC"/>
</dbReference>
<dbReference type="Proteomes" id="UP001146793">
    <property type="component" value="Unassembled WGS sequence"/>
</dbReference>
<evidence type="ECO:0000313" key="9">
    <source>
        <dbReference type="EMBL" id="KAJ3452184.1"/>
    </source>
</evidence>
<accession>A0AAV8AIZ4</accession>
<evidence type="ECO:0000256" key="7">
    <source>
        <dbReference type="SAM" id="Phobius"/>
    </source>
</evidence>
<evidence type="ECO:0000256" key="2">
    <source>
        <dbReference type="ARBA" id="ARBA00006070"/>
    </source>
</evidence>
<dbReference type="PANTHER" id="PTHR10743">
    <property type="entry name" value="PROTEIN RER1"/>
    <property type="match status" value="1"/>
</dbReference>
<feature type="region of interest" description="Disordered" evidence="6">
    <location>
        <begin position="348"/>
        <end position="368"/>
    </location>
</feature>
<keyword evidence="3 7" id="KW-0812">Transmembrane</keyword>
<protein>
    <submittedName>
        <fullName evidence="9">Protein rer1</fullName>
    </submittedName>
</protein>
<evidence type="ECO:0000256" key="1">
    <source>
        <dbReference type="ARBA" id="ARBA00004141"/>
    </source>
</evidence>
<dbReference type="GO" id="GO:0000139">
    <property type="term" value="C:Golgi membrane"/>
    <property type="evidence" value="ECO:0007669"/>
    <property type="project" value="TreeGrafter"/>
</dbReference>
<evidence type="ECO:0000256" key="6">
    <source>
        <dbReference type="SAM" id="MobiDB-lite"/>
    </source>
</evidence>
<reference evidence="9" key="1">
    <citation type="submission" date="2022-08" db="EMBL/GenBank/DDBJ databases">
        <title>Novel sulphate-reducing endosymbionts in the free-living metamonad Anaeramoeba.</title>
        <authorList>
            <person name="Jerlstrom-Hultqvist J."/>
            <person name="Cepicka I."/>
            <person name="Gallot-Lavallee L."/>
            <person name="Salas-Leiva D."/>
            <person name="Curtis B.A."/>
            <person name="Zahonova K."/>
            <person name="Pipaliya S."/>
            <person name="Dacks J."/>
            <person name="Roger A.J."/>
        </authorList>
    </citation>
    <scope>NUCLEOTIDE SEQUENCE</scope>
    <source>
        <strain evidence="9">Busselton2</strain>
    </source>
</reference>
<dbReference type="AlphaFoldDB" id="A0AAV8AIZ4"/>
<evidence type="ECO:0000256" key="5">
    <source>
        <dbReference type="ARBA" id="ARBA00023136"/>
    </source>
</evidence>
<dbReference type="EMBL" id="JANTQA010000008">
    <property type="protein sequence ID" value="KAJ3452184.1"/>
    <property type="molecule type" value="Genomic_DNA"/>
</dbReference>
<gene>
    <name evidence="9" type="ORF">M0812_03948</name>
</gene>
<sequence>MFADDLILIMKGSLIEINYQIEKIYRIIRHFGLNPNDDKTKKTTNPKEILYLVKNLKFREQKFENINWQSDTLKEFEFELEKYRIKQLENSPSWKVQKYLKIISIQNNINKQSCLDIIEDLDHFLWNCPAYENNRKIWISELKKFNISNILKNNIITIFDIIRKRDSSYLLALVVLPDQIEQKEKQKKNQTKKKNKRKKKFKPFIRRLSEFTFWIINTISLILGNILISFEIFDIPTPWFPLLLYFLILFIVLMKKQIQNMIKYRYLPFTFGKKKYKKTANVNNNLDDIHVPLDSNYSEHSNYNASDSHLIVFSSDLENSLQLPSNNNQFDTNKQISKNISMVKDTLMKQTRKRPSDINENNENIKWI</sequence>
<dbReference type="PANTHER" id="PTHR10743:SF0">
    <property type="entry name" value="PROTEIN RER1"/>
    <property type="match status" value="1"/>
</dbReference>
<comment type="subcellular location">
    <subcellularLocation>
        <location evidence="1">Membrane</location>
        <topology evidence="1">Multi-pass membrane protein</topology>
    </subcellularLocation>
</comment>
<evidence type="ECO:0000313" key="10">
    <source>
        <dbReference type="Proteomes" id="UP001146793"/>
    </source>
</evidence>
<keyword evidence="4 7" id="KW-1133">Transmembrane helix</keyword>
<evidence type="ECO:0000256" key="3">
    <source>
        <dbReference type="ARBA" id="ARBA00022692"/>
    </source>
</evidence>
<comment type="similarity">
    <text evidence="2">Belongs to the RER1 family.</text>
</comment>
<dbReference type="PROSITE" id="PS50878">
    <property type="entry name" value="RT_POL"/>
    <property type="match status" value="1"/>
</dbReference>
<proteinExistence type="inferred from homology"/>
<organism evidence="9 10">
    <name type="scientific">Anaeramoeba flamelloides</name>
    <dbReference type="NCBI Taxonomy" id="1746091"/>
    <lineage>
        <taxon>Eukaryota</taxon>
        <taxon>Metamonada</taxon>
        <taxon>Anaeramoebidae</taxon>
        <taxon>Anaeramoeba</taxon>
    </lineage>
</organism>
<feature type="transmembrane region" description="Helical" evidence="7">
    <location>
        <begin position="239"/>
        <end position="255"/>
    </location>
</feature>
<dbReference type="Pfam" id="PF03248">
    <property type="entry name" value="Rer1"/>
    <property type="match status" value="1"/>
</dbReference>
<evidence type="ECO:0000256" key="4">
    <source>
        <dbReference type="ARBA" id="ARBA00022989"/>
    </source>
</evidence>
<feature type="compositionally biased region" description="Polar residues" evidence="6">
    <location>
        <begin position="358"/>
        <end position="368"/>
    </location>
</feature>
<name>A0AAV8AIZ4_9EUKA</name>
<dbReference type="GO" id="GO:0006621">
    <property type="term" value="P:protein retention in ER lumen"/>
    <property type="evidence" value="ECO:0007669"/>
    <property type="project" value="TreeGrafter"/>
</dbReference>
<comment type="caution">
    <text evidence="9">The sequence shown here is derived from an EMBL/GenBank/DDBJ whole genome shotgun (WGS) entry which is preliminary data.</text>
</comment>
<feature type="transmembrane region" description="Helical" evidence="7">
    <location>
        <begin position="211"/>
        <end position="233"/>
    </location>
</feature>